<gene>
    <name evidence="10" type="ORF">TrVE_jg12731</name>
</gene>
<keyword evidence="6" id="KW-0804">Transcription</keyword>
<feature type="compositionally biased region" description="Basic residues" evidence="8">
    <location>
        <begin position="1"/>
        <end position="12"/>
    </location>
</feature>
<comment type="caution">
    <text evidence="10">The sequence shown here is derived from an EMBL/GenBank/DDBJ whole genome shotgun (WGS) entry which is preliminary data.</text>
</comment>
<name>A0A9W7BQS0_9STRA</name>
<protein>
    <recommendedName>
        <fullName evidence="9">C2H2-type domain-containing protein</fullName>
    </recommendedName>
</protein>
<dbReference type="SMART" id="SM00355">
    <property type="entry name" value="ZnF_C2H2"/>
    <property type="match status" value="4"/>
</dbReference>
<dbReference type="PANTHER" id="PTHR46179">
    <property type="entry name" value="ZINC FINGER PROTEIN"/>
    <property type="match status" value="1"/>
</dbReference>
<dbReference type="InterPro" id="IPR051061">
    <property type="entry name" value="Zinc_finger_trans_reg"/>
</dbReference>
<evidence type="ECO:0000256" key="7">
    <source>
        <dbReference type="ARBA" id="ARBA00023242"/>
    </source>
</evidence>
<sequence length="332" mass="37827">MPNPAKKMKKNKTGAIHSGGPGFAQTDVGRRIRVHWNPREAYDGVIDNFNPSNDSAHIQYDDGDEEWLNPLDSSAAETSWELLSPRQSCPGVKPKRIQMDDDENATPRSAEGEESSDEEEQKVLEQEKDDEQSDSDDDDENDDDSDFTLSDAVDQYQSDDDNNDNDNNNDNDIDIDINNAEIRRLPYFGPGGVLQKKVAQRQKSMSSWRYQCNQPGCEYRAKVNSHLKRHKQLVHGIGVQWLSCDQPGCTFKVKMKQGMKLHKASVHKIDLVWAFCKVEGCNKKFTTKLGLRQHELLSHLIGLRWRHCSVCSHKSKTNKNLRIHEMKVHGLI</sequence>
<evidence type="ECO:0000313" key="11">
    <source>
        <dbReference type="Proteomes" id="UP001165160"/>
    </source>
</evidence>
<keyword evidence="2" id="KW-0479">Metal-binding</keyword>
<dbReference type="PANTHER" id="PTHR46179:SF13">
    <property type="entry name" value="C2H2-TYPE DOMAIN-CONTAINING PROTEIN"/>
    <property type="match status" value="1"/>
</dbReference>
<feature type="region of interest" description="Disordered" evidence="8">
    <location>
        <begin position="1"/>
        <end position="29"/>
    </location>
</feature>
<dbReference type="EMBL" id="BRXX01000173">
    <property type="protein sequence ID" value="GMH95741.1"/>
    <property type="molecule type" value="Genomic_DNA"/>
</dbReference>
<dbReference type="InterPro" id="IPR013087">
    <property type="entry name" value="Znf_C2H2_type"/>
</dbReference>
<evidence type="ECO:0000256" key="3">
    <source>
        <dbReference type="ARBA" id="ARBA00022771"/>
    </source>
</evidence>
<comment type="subcellular location">
    <subcellularLocation>
        <location evidence="1">Nucleus</location>
    </subcellularLocation>
</comment>
<dbReference type="GO" id="GO:0006357">
    <property type="term" value="P:regulation of transcription by RNA polymerase II"/>
    <property type="evidence" value="ECO:0007669"/>
    <property type="project" value="TreeGrafter"/>
</dbReference>
<keyword evidence="4" id="KW-0862">Zinc</keyword>
<evidence type="ECO:0000313" key="10">
    <source>
        <dbReference type="EMBL" id="GMH95741.1"/>
    </source>
</evidence>
<organism evidence="10 11">
    <name type="scientific">Triparma verrucosa</name>
    <dbReference type="NCBI Taxonomy" id="1606542"/>
    <lineage>
        <taxon>Eukaryota</taxon>
        <taxon>Sar</taxon>
        <taxon>Stramenopiles</taxon>
        <taxon>Ochrophyta</taxon>
        <taxon>Bolidophyceae</taxon>
        <taxon>Parmales</taxon>
        <taxon>Triparmaceae</taxon>
        <taxon>Triparma</taxon>
    </lineage>
</organism>
<dbReference type="PROSITE" id="PS00028">
    <property type="entry name" value="ZINC_FINGER_C2H2_1"/>
    <property type="match status" value="1"/>
</dbReference>
<accession>A0A9W7BQS0</accession>
<feature type="domain" description="C2H2-type" evidence="9">
    <location>
        <begin position="276"/>
        <end position="299"/>
    </location>
</feature>
<feature type="compositionally biased region" description="Acidic residues" evidence="8">
    <location>
        <begin position="157"/>
        <end position="174"/>
    </location>
</feature>
<feature type="compositionally biased region" description="Acidic residues" evidence="8">
    <location>
        <begin position="127"/>
        <end position="146"/>
    </location>
</feature>
<dbReference type="GO" id="GO:0008270">
    <property type="term" value="F:zinc ion binding"/>
    <property type="evidence" value="ECO:0007669"/>
    <property type="project" value="UniProtKB-KW"/>
</dbReference>
<keyword evidence="11" id="KW-1185">Reference proteome</keyword>
<dbReference type="Proteomes" id="UP001165160">
    <property type="component" value="Unassembled WGS sequence"/>
</dbReference>
<feature type="region of interest" description="Disordered" evidence="8">
    <location>
        <begin position="43"/>
        <end position="148"/>
    </location>
</feature>
<dbReference type="AlphaFoldDB" id="A0A9W7BQS0"/>
<evidence type="ECO:0000256" key="2">
    <source>
        <dbReference type="ARBA" id="ARBA00022723"/>
    </source>
</evidence>
<evidence type="ECO:0000256" key="1">
    <source>
        <dbReference type="ARBA" id="ARBA00004123"/>
    </source>
</evidence>
<evidence type="ECO:0000259" key="9">
    <source>
        <dbReference type="PROSITE" id="PS00028"/>
    </source>
</evidence>
<keyword evidence="7" id="KW-0539">Nucleus</keyword>
<reference evidence="11" key="1">
    <citation type="journal article" date="2023" name="Commun. Biol.">
        <title>Genome analysis of Parmales, the sister group of diatoms, reveals the evolutionary specialization of diatoms from phago-mixotrophs to photoautotrophs.</title>
        <authorList>
            <person name="Ban H."/>
            <person name="Sato S."/>
            <person name="Yoshikawa S."/>
            <person name="Yamada K."/>
            <person name="Nakamura Y."/>
            <person name="Ichinomiya M."/>
            <person name="Sato N."/>
            <person name="Blanc-Mathieu R."/>
            <person name="Endo H."/>
            <person name="Kuwata A."/>
            <person name="Ogata H."/>
        </authorList>
    </citation>
    <scope>NUCLEOTIDE SEQUENCE [LARGE SCALE GENOMIC DNA]</scope>
    <source>
        <strain evidence="11">NIES 3699</strain>
    </source>
</reference>
<dbReference type="Gene3D" id="3.30.160.60">
    <property type="entry name" value="Classic Zinc Finger"/>
    <property type="match status" value="1"/>
</dbReference>
<evidence type="ECO:0000256" key="5">
    <source>
        <dbReference type="ARBA" id="ARBA00023015"/>
    </source>
</evidence>
<dbReference type="Gene3D" id="2.30.30.140">
    <property type="match status" value="1"/>
</dbReference>
<keyword evidence="5" id="KW-0805">Transcription regulation</keyword>
<proteinExistence type="predicted"/>
<keyword evidence="3" id="KW-0863">Zinc-finger</keyword>
<dbReference type="GO" id="GO:0005634">
    <property type="term" value="C:nucleus"/>
    <property type="evidence" value="ECO:0007669"/>
    <property type="project" value="UniProtKB-SubCell"/>
</dbReference>
<evidence type="ECO:0000256" key="6">
    <source>
        <dbReference type="ARBA" id="ARBA00023163"/>
    </source>
</evidence>
<feature type="region of interest" description="Disordered" evidence="8">
    <location>
        <begin position="155"/>
        <end position="174"/>
    </location>
</feature>
<evidence type="ECO:0000256" key="4">
    <source>
        <dbReference type="ARBA" id="ARBA00022833"/>
    </source>
</evidence>
<evidence type="ECO:0000256" key="8">
    <source>
        <dbReference type="SAM" id="MobiDB-lite"/>
    </source>
</evidence>